<evidence type="ECO:0000256" key="5">
    <source>
        <dbReference type="ARBA" id="ARBA00023163"/>
    </source>
</evidence>
<dbReference type="SUPFAM" id="SSF53383">
    <property type="entry name" value="PLP-dependent transferases"/>
    <property type="match status" value="1"/>
</dbReference>
<feature type="domain" description="HTH gntR-type" evidence="6">
    <location>
        <begin position="11"/>
        <end position="79"/>
    </location>
</feature>
<dbReference type="GO" id="GO:0003700">
    <property type="term" value="F:DNA-binding transcription factor activity"/>
    <property type="evidence" value="ECO:0007669"/>
    <property type="project" value="InterPro"/>
</dbReference>
<dbReference type="AlphaFoldDB" id="E6LPW2"/>
<keyword evidence="2" id="KW-0663">Pyridoxal phosphate</keyword>
<dbReference type="PRINTS" id="PR00035">
    <property type="entry name" value="HTHGNTR"/>
</dbReference>
<evidence type="ECO:0000256" key="1">
    <source>
        <dbReference type="ARBA" id="ARBA00005384"/>
    </source>
</evidence>
<keyword evidence="5" id="KW-0804">Transcription</keyword>
<accession>E6LPW2</accession>
<dbReference type="InterPro" id="IPR036388">
    <property type="entry name" value="WH-like_DNA-bd_sf"/>
</dbReference>
<dbReference type="Gene3D" id="1.10.10.10">
    <property type="entry name" value="Winged helix-like DNA-binding domain superfamily/Winged helix DNA-binding domain"/>
    <property type="match status" value="1"/>
</dbReference>
<protein>
    <submittedName>
        <fullName evidence="7">Transcriptional regulator, GntR family</fullName>
    </submittedName>
</protein>
<comment type="caution">
    <text evidence="7">The sequence shown here is derived from an EMBL/GenBank/DDBJ whole genome shotgun (WGS) entry which is preliminary data.</text>
</comment>
<organism evidence="7 8">
    <name type="scientific">Lachnoanaerobaculum saburreum DSM 3986</name>
    <dbReference type="NCBI Taxonomy" id="887325"/>
    <lineage>
        <taxon>Bacteria</taxon>
        <taxon>Bacillati</taxon>
        <taxon>Bacillota</taxon>
        <taxon>Clostridia</taxon>
        <taxon>Lachnospirales</taxon>
        <taxon>Lachnospiraceae</taxon>
        <taxon>Lachnoanaerobaculum</taxon>
    </lineage>
</organism>
<keyword evidence="4" id="KW-0238">DNA-binding</keyword>
<gene>
    <name evidence="7" type="ORF">HMPREF0381_1997</name>
</gene>
<dbReference type="InterPro" id="IPR036390">
    <property type="entry name" value="WH_DNA-bd_sf"/>
</dbReference>
<dbReference type="CDD" id="cd00609">
    <property type="entry name" value="AAT_like"/>
    <property type="match status" value="1"/>
</dbReference>
<evidence type="ECO:0000259" key="6">
    <source>
        <dbReference type="PROSITE" id="PS50949"/>
    </source>
</evidence>
<sequence length="473" mass="54455">MELLIDLRADCPIYEQIYEFIKNEIKSGHILTSTKLPSTRRLSQDLKVSRTTVVNAYEQLLAEGYLKSKAGSGYIVNKLDDMDILKKYSKLEKRTEYIPAKKKTKGKEIENLIDFSPTKIDLRSFPYASWRSIARKVFSNDRADVFTAGDNQGEYGLRCEIAAYLHTARRVVCTPQNIIVGAGSEYLILLLGLLLGSRYIALENPGYIKARQIFESMAWNISSIDMDDEGMDINKLKRSRADICYLMPANQYPTGVIMPINRRRELITWCYEKTGRYIIEDDYDSEFRFVGKPIPAMQGLDPQKVIYIGTFSKSIAPAIRVAYMVLPDKLMEEYESKLDFFSCTVPRSDQDILEIFIREGYFERHLNRMRTNYRAKRDILIESIQKNLSRATVFENNSGLHVLMTLEDLSEKEILDYGVTAGVRFYPISVFYTDENKKKSTVLVGFASLKAEDIKKGIEDFSKEVERSLYDNK</sequence>
<dbReference type="PROSITE" id="PS50949">
    <property type="entry name" value="HTH_GNTR"/>
    <property type="match status" value="1"/>
</dbReference>
<dbReference type="eggNOG" id="COG1167">
    <property type="taxonomic scope" value="Bacteria"/>
</dbReference>
<dbReference type="Proteomes" id="UP000003434">
    <property type="component" value="Unassembled WGS sequence"/>
</dbReference>
<dbReference type="SMART" id="SM00345">
    <property type="entry name" value="HTH_GNTR"/>
    <property type="match status" value="1"/>
</dbReference>
<dbReference type="RefSeq" id="WP_008751761.1">
    <property type="nucleotide sequence ID" value="NZ_GL622296.1"/>
</dbReference>
<evidence type="ECO:0000256" key="3">
    <source>
        <dbReference type="ARBA" id="ARBA00023015"/>
    </source>
</evidence>
<dbReference type="InterPro" id="IPR015424">
    <property type="entry name" value="PyrdxlP-dep_Trfase"/>
</dbReference>
<evidence type="ECO:0000256" key="2">
    <source>
        <dbReference type="ARBA" id="ARBA00022898"/>
    </source>
</evidence>
<dbReference type="InterPro" id="IPR000524">
    <property type="entry name" value="Tscrpt_reg_HTH_GntR"/>
</dbReference>
<evidence type="ECO:0000313" key="8">
    <source>
        <dbReference type="Proteomes" id="UP000003434"/>
    </source>
</evidence>
<dbReference type="InterPro" id="IPR015421">
    <property type="entry name" value="PyrdxlP-dep_Trfase_major"/>
</dbReference>
<dbReference type="GO" id="GO:0003677">
    <property type="term" value="F:DNA binding"/>
    <property type="evidence" value="ECO:0007669"/>
    <property type="project" value="UniProtKB-KW"/>
</dbReference>
<keyword evidence="3" id="KW-0805">Transcription regulation</keyword>
<dbReference type="Pfam" id="PF00392">
    <property type="entry name" value="GntR"/>
    <property type="match status" value="1"/>
</dbReference>
<comment type="similarity">
    <text evidence="1">In the C-terminal section; belongs to the class-I pyridoxal-phosphate-dependent aminotransferase family.</text>
</comment>
<dbReference type="CDD" id="cd07377">
    <property type="entry name" value="WHTH_GntR"/>
    <property type="match status" value="1"/>
</dbReference>
<dbReference type="PANTHER" id="PTHR46577:SF1">
    <property type="entry name" value="HTH-TYPE TRANSCRIPTIONAL REGULATORY PROTEIN GABR"/>
    <property type="match status" value="1"/>
</dbReference>
<dbReference type="InterPro" id="IPR051446">
    <property type="entry name" value="HTH_trans_reg/aminotransferase"/>
</dbReference>
<evidence type="ECO:0000313" key="7">
    <source>
        <dbReference type="EMBL" id="EFU76210.1"/>
    </source>
</evidence>
<dbReference type="Gene3D" id="3.40.640.10">
    <property type="entry name" value="Type I PLP-dependent aspartate aminotransferase-like (Major domain)"/>
    <property type="match status" value="1"/>
</dbReference>
<reference evidence="7 8" key="1">
    <citation type="submission" date="2010-12" db="EMBL/GenBank/DDBJ databases">
        <authorList>
            <person name="Muzny D."/>
            <person name="Qin X."/>
            <person name="Deng J."/>
            <person name="Jiang H."/>
            <person name="Liu Y."/>
            <person name="Qu J."/>
            <person name="Song X.-Z."/>
            <person name="Zhang L."/>
            <person name="Thornton R."/>
            <person name="Coyle M."/>
            <person name="Francisco L."/>
            <person name="Jackson L."/>
            <person name="Javaid M."/>
            <person name="Korchina V."/>
            <person name="Kovar C."/>
            <person name="Mata R."/>
            <person name="Mathew T."/>
            <person name="Ngo R."/>
            <person name="Nguyen L."/>
            <person name="Nguyen N."/>
            <person name="Okwuonu G."/>
            <person name="Ongeri F."/>
            <person name="Pham C."/>
            <person name="Simmons D."/>
            <person name="Wilczek-Boney K."/>
            <person name="Hale W."/>
            <person name="Jakkamsetti A."/>
            <person name="Pham P."/>
            <person name="Ruth R."/>
            <person name="San Lucas F."/>
            <person name="Warren J."/>
            <person name="Zhang J."/>
            <person name="Zhao Z."/>
            <person name="Zhou C."/>
            <person name="Zhu D."/>
            <person name="Lee S."/>
            <person name="Bess C."/>
            <person name="Blankenburg K."/>
            <person name="Forbes L."/>
            <person name="Fu Q."/>
            <person name="Gubbala S."/>
            <person name="Hirani K."/>
            <person name="Jayaseelan J.C."/>
            <person name="Lara F."/>
            <person name="Munidasa M."/>
            <person name="Palculict T."/>
            <person name="Patil S."/>
            <person name="Pu L.-L."/>
            <person name="Saada N."/>
            <person name="Tang L."/>
            <person name="Weissenberger G."/>
            <person name="Zhu Y."/>
            <person name="Hemphill L."/>
            <person name="Shang Y."/>
            <person name="Youmans B."/>
            <person name="Ayvaz T."/>
            <person name="Ross M."/>
            <person name="Santibanez J."/>
            <person name="Aqrawi P."/>
            <person name="Gross S."/>
            <person name="Joshi V."/>
            <person name="Fowler G."/>
            <person name="Nazareth L."/>
            <person name="Reid J."/>
            <person name="Worley K."/>
            <person name="Petrosino J."/>
            <person name="Highlander S."/>
            <person name="Gibbs R."/>
        </authorList>
    </citation>
    <scope>NUCLEOTIDE SEQUENCE [LARGE SCALE GENOMIC DNA]</scope>
    <source>
        <strain evidence="7 8">DSM 3986</strain>
    </source>
</reference>
<name>E6LPW2_9FIRM</name>
<dbReference type="SUPFAM" id="SSF46785">
    <property type="entry name" value="Winged helix' DNA-binding domain"/>
    <property type="match status" value="1"/>
</dbReference>
<dbReference type="EMBL" id="AEPW01000078">
    <property type="protein sequence ID" value="EFU76210.1"/>
    <property type="molecule type" value="Genomic_DNA"/>
</dbReference>
<dbReference type="HOGENOM" id="CLU_017584_0_1_9"/>
<proteinExistence type="inferred from homology"/>
<evidence type="ECO:0000256" key="4">
    <source>
        <dbReference type="ARBA" id="ARBA00023125"/>
    </source>
</evidence>
<dbReference type="PANTHER" id="PTHR46577">
    <property type="entry name" value="HTH-TYPE TRANSCRIPTIONAL REGULATORY PROTEIN GABR"/>
    <property type="match status" value="1"/>
</dbReference>